<evidence type="ECO:0000313" key="3">
    <source>
        <dbReference type="Proteomes" id="UP001153076"/>
    </source>
</evidence>
<evidence type="ECO:0000256" key="1">
    <source>
        <dbReference type="SAM" id="MobiDB-lite"/>
    </source>
</evidence>
<keyword evidence="3" id="KW-1185">Reference proteome</keyword>
<reference evidence="2" key="1">
    <citation type="submission" date="2022-04" db="EMBL/GenBank/DDBJ databases">
        <title>Carnegiea gigantea Genome sequencing and assembly v2.</title>
        <authorList>
            <person name="Copetti D."/>
            <person name="Sanderson M.J."/>
            <person name="Burquez A."/>
            <person name="Wojciechowski M.F."/>
        </authorList>
    </citation>
    <scope>NUCLEOTIDE SEQUENCE</scope>
    <source>
        <strain evidence="2">SGP5-SGP5p</strain>
        <tissue evidence="2">Aerial part</tissue>
    </source>
</reference>
<dbReference type="OrthoDB" id="1752268at2759"/>
<feature type="compositionally biased region" description="Basic and acidic residues" evidence="1">
    <location>
        <begin position="1"/>
        <end position="12"/>
    </location>
</feature>
<sequence>MHPRAIEHDAKEVLSAPPLSKEGSKKRVPSLAKSMGKTSTETLAPRSTHPPPNGQCQEMAKARGIIQGLWITFALGIFSWKSRVTSCLATKAYRDSGEVQEQEQYCEYHEDYRQTTFKCRELKKALRELADQGELVRFLRRGRREDQNYCDLEGKKDNDADRNIEITANIIKGIDDKVMTIKELESLVGPTMMFGLEDMHPLQNPHNDALVIQLKIATAIIHQILIDTGSSIKIPSLFNRLQYNKKDWKAVETPIVGFGRQATYPPQN</sequence>
<gene>
    <name evidence="2" type="ORF">Cgig2_020163</name>
</gene>
<dbReference type="EMBL" id="JAKOGI010000014">
    <property type="protein sequence ID" value="KAJ8450526.1"/>
    <property type="molecule type" value="Genomic_DNA"/>
</dbReference>
<name>A0A9Q1QR15_9CARY</name>
<comment type="caution">
    <text evidence="2">The sequence shown here is derived from an EMBL/GenBank/DDBJ whole genome shotgun (WGS) entry which is preliminary data.</text>
</comment>
<organism evidence="2 3">
    <name type="scientific">Carnegiea gigantea</name>
    <dbReference type="NCBI Taxonomy" id="171969"/>
    <lineage>
        <taxon>Eukaryota</taxon>
        <taxon>Viridiplantae</taxon>
        <taxon>Streptophyta</taxon>
        <taxon>Embryophyta</taxon>
        <taxon>Tracheophyta</taxon>
        <taxon>Spermatophyta</taxon>
        <taxon>Magnoliopsida</taxon>
        <taxon>eudicotyledons</taxon>
        <taxon>Gunneridae</taxon>
        <taxon>Pentapetalae</taxon>
        <taxon>Caryophyllales</taxon>
        <taxon>Cactineae</taxon>
        <taxon>Cactaceae</taxon>
        <taxon>Cactoideae</taxon>
        <taxon>Echinocereeae</taxon>
        <taxon>Carnegiea</taxon>
    </lineage>
</organism>
<dbReference type="Proteomes" id="UP001153076">
    <property type="component" value="Unassembled WGS sequence"/>
</dbReference>
<accession>A0A9Q1QR15</accession>
<feature type="region of interest" description="Disordered" evidence="1">
    <location>
        <begin position="1"/>
        <end position="55"/>
    </location>
</feature>
<evidence type="ECO:0000313" key="2">
    <source>
        <dbReference type="EMBL" id="KAJ8450526.1"/>
    </source>
</evidence>
<dbReference type="AlphaFoldDB" id="A0A9Q1QR15"/>
<protein>
    <submittedName>
        <fullName evidence="2">Uncharacterized protein</fullName>
    </submittedName>
</protein>
<proteinExistence type="predicted"/>